<feature type="domain" description="ABC transmembrane type-1" evidence="8">
    <location>
        <begin position="100"/>
        <end position="279"/>
    </location>
</feature>
<organism evidence="9 10">
    <name type="scientific">Parasynechococcus marenigrum (strain WH8102)</name>
    <dbReference type="NCBI Taxonomy" id="84588"/>
    <lineage>
        <taxon>Bacteria</taxon>
        <taxon>Bacillati</taxon>
        <taxon>Cyanobacteriota</taxon>
        <taxon>Cyanophyceae</taxon>
        <taxon>Synechococcales</taxon>
        <taxon>Prochlorococcaceae</taxon>
        <taxon>Parasynechococcus</taxon>
        <taxon>Parasynechococcus marenigrum</taxon>
    </lineage>
</organism>
<dbReference type="AlphaFoldDB" id="Q7U4Z6"/>
<protein>
    <submittedName>
        <fullName evidence="9">ABC transporter, glycine betaine/proline family, membrane component</fullName>
    </submittedName>
</protein>
<reference evidence="9 10" key="1">
    <citation type="journal article" date="2003" name="Nature">
        <title>The genome of a motile marine Synechococcus.</title>
        <authorList>
            <person name="Palenik B."/>
            <person name="Brahamsha B."/>
            <person name="Larimer F."/>
            <person name="Land M."/>
            <person name="Hauser L."/>
            <person name="Chain P."/>
            <person name="Lamerdin J."/>
            <person name="Regala W."/>
            <person name="Allen E.A."/>
            <person name="McCarren J."/>
            <person name="Paulsen I."/>
            <person name="Dufresne A."/>
            <person name="Partensky F."/>
            <person name="Webb E."/>
            <person name="Waterbury J."/>
        </authorList>
    </citation>
    <scope>NUCLEOTIDE SEQUENCE [LARGE SCALE GENOMIC DNA]</scope>
    <source>
        <strain evidence="9 10">WH8102</strain>
    </source>
</reference>
<keyword evidence="6 7" id="KW-0472">Membrane</keyword>
<dbReference type="HOGENOM" id="CLU_028473_1_0_3"/>
<dbReference type="PROSITE" id="PS50928">
    <property type="entry name" value="ABC_TM1"/>
    <property type="match status" value="1"/>
</dbReference>
<keyword evidence="10" id="KW-1185">Reference proteome</keyword>
<feature type="transmembrane region" description="Helical" evidence="7">
    <location>
        <begin position="100"/>
        <end position="126"/>
    </location>
</feature>
<dbReference type="PANTHER" id="PTHR47737:SF1">
    <property type="entry name" value="GLYCINE BETAINE_PROLINE BETAINE TRANSPORT SYSTEM PERMEASE PROTEIN PROW"/>
    <property type="match status" value="1"/>
</dbReference>
<keyword evidence="4 7" id="KW-0812">Transmembrane</keyword>
<feature type="transmembrane region" description="Helical" evidence="7">
    <location>
        <begin position="227"/>
        <end position="249"/>
    </location>
</feature>
<dbReference type="GO" id="GO:0015226">
    <property type="term" value="F:carnitine transmembrane transporter activity"/>
    <property type="evidence" value="ECO:0007669"/>
    <property type="project" value="TreeGrafter"/>
</dbReference>
<dbReference type="FunFam" id="1.10.3720.10:FF:000001">
    <property type="entry name" value="Glycine betaine ABC transporter, permease"/>
    <property type="match status" value="1"/>
</dbReference>
<dbReference type="RefSeq" id="WP_011128774.1">
    <property type="nucleotide sequence ID" value="NC_005070.1"/>
</dbReference>
<name>Q7U4Z6_PARMW</name>
<feature type="transmembrane region" description="Helical" evidence="7">
    <location>
        <begin position="26"/>
        <end position="51"/>
    </location>
</feature>
<dbReference type="EMBL" id="BX569694">
    <property type="protein sequence ID" value="CAE08431.1"/>
    <property type="molecule type" value="Genomic_DNA"/>
</dbReference>
<evidence type="ECO:0000256" key="7">
    <source>
        <dbReference type="RuleBase" id="RU363032"/>
    </source>
</evidence>
<dbReference type="CDD" id="cd06261">
    <property type="entry name" value="TM_PBP2"/>
    <property type="match status" value="1"/>
</dbReference>
<dbReference type="GO" id="GO:0043190">
    <property type="term" value="C:ATP-binding cassette (ABC) transporter complex"/>
    <property type="evidence" value="ECO:0007669"/>
    <property type="project" value="TreeGrafter"/>
</dbReference>
<keyword evidence="5 7" id="KW-1133">Transmembrane helix</keyword>
<dbReference type="GO" id="GO:0005275">
    <property type="term" value="F:amine transmembrane transporter activity"/>
    <property type="evidence" value="ECO:0007669"/>
    <property type="project" value="TreeGrafter"/>
</dbReference>
<dbReference type="PANTHER" id="PTHR47737">
    <property type="entry name" value="GLYCINE BETAINE/PROLINE BETAINE TRANSPORT SYSTEM PERMEASE PROTEIN PROW"/>
    <property type="match status" value="1"/>
</dbReference>
<dbReference type="STRING" id="84588.SYNW1916"/>
<dbReference type="InterPro" id="IPR000515">
    <property type="entry name" value="MetI-like"/>
</dbReference>
<keyword evidence="2 7" id="KW-0813">Transport</keyword>
<evidence type="ECO:0000256" key="2">
    <source>
        <dbReference type="ARBA" id="ARBA00022448"/>
    </source>
</evidence>
<proteinExistence type="inferred from homology"/>
<dbReference type="Pfam" id="PF00528">
    <property type="entry name" value="BPD_transp_1"/>
    <property type="match status" value="1"/>
</dbReference>
<dbReference type="InterPro" id="IPR035906">
    <property type="entry name" value="MetI-like_sf"/>
</dbReference>
<feature type="transmembrane region" description="Helical" evidence="7">
    <location>
        <begin position="147"/>
        <end position="173"/>
    </location>
</feature>
<sequence>MSHLLSELWLAQASEAGAVGATADSIVNWLLGNGGALFSLINTVILVLTAIVEQLLNAPAPWLLALVVALLGLWRVSAAFGLLSLLGLNLVQAMGLWELMVSSLALVLTASLLALAIGLPLGVLAARQRSIWQLTRPLLDLMQTMPAFVYLIPAVMLFSTGAVPSVIATLIFAMPPVVRLTVLGIRQVPADLIEAGRSFGCSEWQLLTKVQLPNALPTLMTGVNQTIMLALSMVVIASMIGGGGLGDVVLRGIQQLNIGLGFEGGLAVVILAVILDRLSQSLSTPPSRSVRDRVRSLAMLWRIR</sequence>
<evidence type="ECO:0000256" key="4">
    <source>
        <dbReference type="ARBA" id="ARBA00022692"/>
    </source>
</evidence>
<evidence type="ECO:0000313" key="9">
    <source>
        <dbReference type="EMBL" id="CAE08431.1"/>
    </source>
</evidence>
<feature type="transmembrane region" description="Helical" evidence="7">
    <location>
        <begin position="256"/>
        <end position="275"/>
    </location>
</feature>
<dbReference type="KEGG" id="syw:SYNW1916"/>
<accession>Q7U4Z6</accession>
<gene>
    <name evidence="9" type="ordered locus">SYNW1916</name>
</gene>
<dbReference type="Gene3D" id="1.10.3720.10">
    <property type="entry name" value="MetI-like"/>
    <property type="match status" value="1"/>
</dbReference>
<dbReference type="eggNOG" id="COG4176">
    <property type="taxonomic scope" value="Bacteria"/>
</dbReference>
<feature type="transmembrane region" description="Helical" evidence="7">
    <location>
        <begin position="63"/>
        <end position="88"/>
    </location>
</feature>
<keyword evidence="3" id="KW-1003">Cell membrane</keyword>
<dbReference type="GO" id="GO:0015871">
    <property type="term" value="P:choline transport"/>
    <property type="evidence" value="ECO:0007669"/>
    <property type="project" value="TreeGrafter"/>
</dbReference>
<evidence type="ECO:0000256" key="3">
    <source>
        <dbReference type="ARBA" id="ARBA00022475"/>
    </source>
</evidence>
<comment type="similarity">
    <text evidence="7">Belongs to the binding-protein-dependent transport system permease family.</text>
</comment>
<evidence type="ECO:0000256" key="5">
    <source>
        <dbReference type="ARBA" id="ARBA00022989"/>
    </source>
</evidence>
<evidence type="ECO:0000256" key="1">
    <source>
        <dbReference type="ARBA" id="ARBA00004141"/>
    </source>
</evidence>
<evidence type="ECO:0000313" key="10">
    <source>
        <dbReference type="Proteomes" id="UP000001422"/>
    </source>
</evidence>
<evidence type="ECO:0000256" key="6">
    <source>
        <dbReference type="ARBA" id="ARBA00023136"/>
    </source>
</evidence>
<evidence type="ECO:0000259" key="8">
    <source>
        <dbReference type="PROSITE" id="PS50928"/>
    </source>
</evidence>
<dbReference type="GO" id="GO:0031460">
    <property type="term" value="P:glycine betaine transport"/>
    <property type="evidence" value="ECO:0007669"/>
    <property type="project" value="TreeGrafter"/>
</dbReference>
<comment type="subcellular location">
    <subcellularLocation>
        <location evidence="7">Cell membrane</location>
        <topology evidence="7">Multi-pass membrane protein</topology>
    </subcellularLocation>
    <subcellularLocation>
        <location evidence="1">Membrane</location>
        <topology evidence="1">Multi-pass membrane protein</topology>
    </subcellularLocation>
</comment>
<dbReference type="SUPFAM" id="SSF161098">
    <property type="entry name" value="MetI-like"/>
    <property type="match status" value="1"/>
</dbReference>
<dbReference type="Proteomes" id="UP000001422">
    <property type="component" value="Chromosome"/>
</dbReference>